<keyword evidence="9" id="KW-1185">Reference proteome</keyword>
<dbReference type="SMART" id="SM01043">
    <property type="entry name" value="BTAD"/>
    <property type="match status" value="1"/>
</dbReference>
<keyword evidence="2" id="KW-0805">Transcription regulation</keyword>
<dbReference type="InterPro" id="IPR001867">
    <property type="entry name" value="OmpR/PhoB-type_DNA-bd"/>
</dbReference>
<evidence type="ECO:0000313" key="9">
    <source>
        <dbReference type="Proteomes" id="UP000660680"/>
    </source>
</evidence>
<reference evidence="8" key="2">
    <citation type="submission" date="2020-09" db="EMBL/GenBank/DDBJ databases">
        <authorList>
            <person name="Sun Q."/>
            <person name="Ohkuma M."/>
        </authorList>
    </citation>
    <scope>NUCLEOTIDE SEQUENCE</scope>
    <source>
        <strain evidence="8">JCM 3276</strain>
    </source>
</reference>
<feature type="domain" description="OmpR/PhoB-type" evidence="7">
    <location>
        <begin position="18"/>
        <end position="123"/>
    </location>
</feature>
<dbReference type="InterPro" id="IPR005158">
    <property type="entry name" value="BTAD"/>
</dbReference>
<evidence type="ECO:0000256" key="6">
    <source>
        <dbReference type="SAM" id="MobiDB-lite"/>
    </source>
</evidence>
<evidence type="ECO:0000256" key="2">
    <source>
        <dbReference type="ARBA" id="ARBA00023015"/>
    </source>
</evidence>
<dbReference type="CDD" id="cd15831">
    <property type="entry name" value="BTAD"/>
    <property type="match status" value="1"/>
</dbReference>
<dbReference type="GO" id="GO:0000160">
    <property type="term" value="P:phosphorelay signal transduction system"/>
    <property type="evidence" value="ECO:0007669"/>
    <property type="project" value="InterPro"/>
</dbReference>
<dbReference type="Proteomes" id="UP000660680">
    <property type="component" value="Unassembled WGS sequence"/>
</dbReference>
<dbReference type="EMBL" id="BMRB01000004">
    <property type="protein sequence ID" value="GGS46129.1"/>
    <property type="molecule type" value="Genomic_DNA"/>
</dbReference>
<protein>
    <recommendedName>
        <fullName evidence="7">OmpR/PhoB-type domain-containing protein</fullName>
    </recommendedName>
</protein>
<dbReference type="Pfam" id="PF03704">
    <property type="entry name" value="BTAD"/>
    <property type="match status" value="1"/>
</dbReference>
<dbReference type="SMART" id="SM00862">
    <property type="entry name" value="Trans_reg_C"/>
    <property type="match status" value="1"/>
</dbReference>
<dbReference type="PANTHER" id="PTHR35807">
    <property type="entry name" value="TRANSCRIPTIONAL REGULATOR REDD-RELATED"/>
    <property type="match status" value="1"/>
</dbReference>
<evidence type="ECO:0000256" key="5">
    <source>
        <dbReference type="PROSITE-ProRule" id="PRU01091"/>
    </source>
</evidence>
<keyword evidence="4" id="KW-0804">Transcription</keyword>
<reference evidence="8" key="1">
    <citation type="journal article" date="2014" name="Int. J. Syst. Evol. Microbiol.">
        <title>Complete genome sequence of Corynebacterium casei LMG S-19264T (=DSM 44701T), isolated from a smear-ripened cheese.</title>
        <authorList>
            <consortium name="US DOE Joint Genome Institute (JGI-PGF)"/>
            <person name="Walter F."/>
            <person name="Albersmeier A."/>
            <person name="Kalinowski J."/>
            <person name="Ruckert C."/>
        </authorList>
    </citation>
    <scope>NUCLEOTIDE SEQUENCE</scope>
    <source>
        <strain evidence="8">JCM 3276</strain>
    </source>
</reference>
<proteinExistence type="inferred from homology"/>
<sequence length="331" mass="36375">MTLWQTRESRAAAEAGRTVVRDIGGALEIKILGPLEVRHSGVAIVPSAAKPRTVLALLAVHANTVVPVDAMVAELWGKDRPRSAKTVIQTYIMHLRKLVDSLLPGGVGKQIVATRPGGYMLDAEGTSLDMRHFDQSAAAGHRAREAGELTEASQHFAEALSWWQGRPLLDIQLGETLTYQVKRLEEAWLNVLDRKIEVDLRLGRHHELLGELTAMVARHPTHEGLCAHLMLALYRSGRRPEALDVYRQLHTRMVEQQALEPSPALRRLHRSMLVSDRGSADLTDLWQGAAVQGRPSVPAARSGAISPELAAIPWNAHPEERSPSSAGAWRS</sequence>
<dbReference type="InterPro" id="IPR016032">
    <property type="entry name" value="Sig_transdc_resp-reg_C-effctor"/>
</dbReference>
<dbReference type="SUPFAM" id="SSF48452">
    <property type="entry name" value="TPR-like"/>
    <property type="match status" value="1"/>
</dbReference>
<gene>
    <name evidence="8" type="ORF">GCM10010171_46660</name>
</gene>
<dbReference type="AlphaFoldDB" id="A0A918GNZ6"/>
<feature type="region of interest" description="Disordered" evidence="6">
    <location>
        <begin position="311"/>
        <end position="331"/>
    </location>
</feature>
<evidence type="ECO:0000256" key="3">
    <source>
        <dbReference type="ARBA" id="ARBA00023125"/>
    </source>
</evidence>
<dbReference type="SUPFAM" id="SSF46894">
    <property type="entry name" value="C-terminal effector domain of the bipartite response regulators"/>
    <property type="match status" value="1"/>
</dbReference>
<dbReference type="PANTHER" id="PTHR35807:SF1">
    <property type="entry name" value="TRANSCRIPTIONAL REGULATOR REDD"/>
    <property type="match status" value="1"/>
</dbReference>
<dbReference type="GO" id="GO:0006355">
    <property type="term" value="P:regulation of DNA-templated transcription"/>
    <property type="evidence" value="ECO:0007669"/>
    <property type="project" value="InterPro"/>
</dbReference>
<dbReference type="GO" id="GO:0003677">
    <property type="term" value="F:DNA binding"/>
    <property type="evidence" value="ECO:0007669"/>
    <property type="project" value="UniProtKB-UniRule"/>
</dbReference>
<organism evidence="8 9">
    <name type="scientific">Actinokineospora fastidiosa</name>
    <dbReference type="NCBI Taxonomy" id="1816"/>
    <lineage>
        <taxon>Bacteria</taxon>
        <taxon>Bacillati</taxon>
        <taxon>Actinomycetota</taxon>
        <taxon>Actinomycetes</taxon>
        <taxon>Pseudonocardiales</taxon>
        <taxon>Pseudonocardiaceae</taxon>
        <taxon>Actinokineospora</taxon>
    </lineage>
</organism>
<dbReference type="PROSITE" id="PS51755">
    <property type="entry name" value="OMPR_PHOB"/>
    <property type="match status" value="1"/>
</dbReference>
<dbReference type="InterPro" id="IPR011990">
    <property type="entry name" value="TPR-like_helical_dom_sf"/>
</dbReference>
<name>A0A918GNZ6_9PSEU</name>
<dbReference type="InterPro" id="IPR036388">
    <property type="entry name" value="WH-like_DNA-bd_sf"/>
</dbReference>
<evidence type="ECO:0000256" key="4">
    <source>
        <dbReference type="ARBA" id="ARBA00023163"/>
    </source>
</evidence>
<evidence type="ECO:0000313" key="8">
    <source>
        <dbReference type="EMBL" id="GGS46129.1"/>
    </source>
</evidence>
<dbReference type="InterPro" id="IPR051677">
    <property type="entry name" value="AfsR-DnrI-RedD_regulator"/>
</dbReference>
<keyword evidence="3 5" id="KW-0238">DNA-binding</keyword>
<evidence type="ECO:0000256" key="1">
    <source>
        <dbReference type="ARBA" id="ARBA00005820"/>
    </source>
</evidence>
<feature type="DNA-binding region" description="OmpR/PhoB-type" evidence="5">
    <location>
        <begin position="18"/>
        <end position="123"/>
    </location>
</feature>
<evidence type="ECO:0000259" key="7">
    <source>
        <dbReference type="PROSITE" id="PS51755"/>
    </source>
</evidence>
<dbReference type="Gene3D" id="1.10.10.10">
    <property type="entry name" value="Winged helix-like DNA-binding domain superfamily/Winged helix DNA-binding domain"/>
    <property type="match status" value="1"/>
</dbReference>
<comment type="similarity">
    <text evidence="1">Belongs to the AfsR/DnrI/RedD regulatory family.</text>
</comment>
<dbReference type="Gene3D" id="1.25.40.10">
    <property type="entry name" value="Tetratricopeptide repeat domain"/>
    <property type="match status" value="1"/>
</dbReference>
<dbReference type="Pfam" id="PF00486">
    <property type="entry name" value="Trans_reg_C"/>
    <property type="match status" value="1"/>
</dbReference>
<accession>A0A918GNZ6</accession>
<comment type="caution">
    <text evidence="8">The sequence shown here is derived from an EMBL/GenBank/DDBJ whole genome shotgun (WGS) entry which is preliminary data.</text>
</comment>